<dbReference type="GO" id="GO:0000049">
    <property type="term" value="F:tRNA binding"/>
    <property type="evidence" value="ECO:0007669"/>
    <property type="project" value="UniProtKB-KW"/>
</dbReference>
<evidence type="ECO:0000256" key="3">
    <source>
        <dbReference type="ARBA" id="ARBA00047676"/>
    </source>
</evidence>
<evidence type="ECO:0000256" key="1">
    <source>
        <dbReference type="ARBA" id="ARBA00009673"/>
    </source>
</evidence>
<evidence type="ECO:0000256" key="2">
    <source>
        <dbReference type="ARBA" id="ARBA00013056"/>
    </source>
</evidence>
<dbReference type="NCBIfam" id="TIGR00256">
    <property type="entry name" value="D-aminoacyl-tRNA deacylase"/>
    <property type="match status" value="1"/>
</dbReference>
<dbReference type="Pfam" id="PF02580">
    <property type="entry name" value="Tyr_Deacylase"/>
    <property type="match status" value="1"/>
</dbReference>
<dbReference type="EMBL" id="GIIL01002456">
    <property type="protein sequence ID" value="NOV46182.1"/>
    <property type="molecule type" value="Transcribed_RNA"/>
</dbReference>
<dbReference type="GO" id="GO:0051500">
    <property type="term" value="F:D-tyrosyl-tRNA(Tyr) deacylase activity"/>
    <property type="evidence" value="ECO:0007669"/>
    <property type="project" value="TreeGrafter"/>
</dbReference>
<dbReference type="InterPro" id="IPR023509">
    <property type="entry name" value="DTD-like_sf"/>
</dbReference>
<dbReference type="PANTHER" id="PTHR10472:SF5">
    <property type="entry name" value="D-AMINOACYL-TRNA DEACYLASE 1"/>
    <property type="match status" value="1"/>
</dbReference>
<dbReference type="SUPFAM" id="SSF69500">
    <property type="entry name" value="DTD-like"/>
    <property type="match status" value="1"/>
</dbReference>
<keyword evidence="5" id="KW-0820">tRNA-binding</keyword>
<proteinExistence type="inferred from homology"/>
<evidence type="ECO:0000256" key="4">
    <source>
        <dbReference type="ARBA" id="ARBA00048018"/>
    </source>
</evidence>
<comment type="catalytic activity">
    <reaction evidence="3">
        <text>glycyl-tRNA(Ala) + H2O = tRNA(Ala) + glycine + H(+)</text>
        <dbReference type="Rhea" id="RHEA:53744"/>
        <dbReference type="Rhea" id="RHEA-COMP:9657"/>
        <dbReference type="Rhea" id="RHEA-COMP:13640"/>
        <dbReference type="ChEBI" id="CHEBI:15377"/>
        <dbReference type="ChEBI" id="CHEBI:15378"/>
        <dbReference type="ChEBI" id="CHEBI:57305"/>
        <dbReference type="ChEBI" id="CHEBI:78442"/>
        <dbReference type="ChEBI" id="CHEBI:78522"/>
        <dbReference type="EC" id="3.1.1.96"/>
    </reaction>
</comment>
<keyword evidence="5" id="KW-0694">RNA-binding</keyword>
<protein>
    <recommendedName>
        <fullName evidence="2 5">D-aminoacyl-tRNA deacylase</fullName>
        <ecNumber evidence="2 5">3.1.1.96</ecNumber>
    </recommendedName>
</protein>
<keyword evidence="5" id="KW-0963">Cytoplasm</keyword>
<name>A0A6M2DIP6_XENCH</name>
<dbReference type="EC" id="3.1.1.96" evidence="2 5"/>
<sequence>MKALIQRVTEANVKVKGELISSIGKGLCILVGISANDTEHDMKYLVQKILNVRLFENNDGIRWSQNVKQKDYEVLCVSQFTLYATLKKNKPDFHHSMAAAKSQQLYNDFLAEMKTAYDSEKIKDGVFGEYMEVNIQNDGPVTIEIESPNKTDISKCE</sequence>
<dbReference type="FunFam" id="3.50.80.10:FF:000001">
    <property type="entry name" value="D-aminoacyl-tRNA deacylase"/>
    <property type="match status" value="1"/>
</dbReference>
<keyword evidence="5" id="KW-0378">Hydrolase</keyword>
<dbReference type="AlphaFoldDB" id="A0A6M2DIP6"/>
<comment type="subcellular location">
    <subcellularLocation>
        <location evidence="5">Cytoplasm</location>
    </subcellularLocation>
</comment>
<comment type="similarity">
    <text evidence="1 5">Belongs to the DTD family.</text>
</comment>
<dbReference type="PANTHER" id="PTHR10472">
    <property type="entry name" value="D-TYROSYL-TRNA TYR DEACYLASE"/>
    <property type="match status" value="1"/>
</dbReference>
<dbReference type="InterPro" id="IPR003732">
    <property type="entry name" value="Daa-tRNA_deacyls_DTD"/>
</dbReference>
<evidence type="ECO:0000313" key="6">
    <source>
        <dbReference type="EMBL" id="NOV46182.1"/>
    </source>
</evidence>
<dbReference type="Gene3D" id="3.50.80.10">
    <property type="entry name" value="D-tyrosyl-tRNA(Tyr) deacylase"/>
    <property type="match status" value="1"/>
</dbReference>
<accession>A0A6M2DIP6</accession>
<dbReference type="GO" id="GO:0005737">
    <property type="term" value="C:cytoplasm"/>
    <property type="evidence" value="ECO:0007669"/>
    <property type="project" value="UniProtKB-SubCell"/>
</dbReference>
<organism evidence="6">
    <name type="scientific">Xenopsylla cheopis</name>
    <name type="common">Oriental rat flea</name>
    <name type="synonym">Pulex cheopis</name>
    <dbReference type="NCBI Taxonomy" id="163159"/>
    <lineage>
        <taxon>Eukaryota</taxon>
        <taxon>Metazoa</taxon>
        <taxon>Ecdysozoa</taxon>
        <taxon>Arthropoda</taxon>
        <taxon>Hexapoda</taxon>
        <taxon>Insecta</taxon>
        <taxon>Pterygota</taxon>
        <taxon>Neoptera</taxon>
        <taxon>Endopterygota</taxon>
        <taxon>Siphonaptera</taxon>
        <taxon>Pulicidae</taxon>
        <taxon>Xenopsyllinae</taxon>
        <taxon>Xenopsylla</taxon>
    </lineage>
</organism>
<evidence type="ECO:0000256" key="5">
    <source>
        <dbReference type="RuleBase" id="RU003470"/>
    </source>
</evidence>
<comment type="catalytic activity">
    <reaction evidence="4">
        <text>a D-aminoacyl-tRNA + H2O = a tRNA + a D-alpha-amino acid + H(+)</text>
        <dbReference type="Rhea" id="RHEA:13953"/>
        <dbReference type="Rhea" id="RHEA-COMP:10123"/>
        <dbReference type="Rhea" id="RHEA-COMP:10124"/>
        <dbReference type="ChEBI" id="CHEBI:15377"/>
        <dbReference type="ChEBI" id="CHEBI:15378"/>
        <dbReference type="ChEBI" id="CHEBI:59871"/>
        <dbReference type="ChEBI" id="CHEBI:78442"/>
        <dbReference type="ChEBI" id="CHEBI:79333"/>
        <dbReference type="EC" id="3.1.1.96"/>
    </reaction>
</comment>
<reference evidence="6" key="1">
    <citation type="submission" date="2020-03" db="EMBL/GenBank/DDBJ databases">
        <title>Transcriptomic Profiling of the Digestive Tract of the Rat Flea, Xenopsylla cheopis, Following Blood Feeding and Infection with Yersinia pestis.</title>
        <authorList>
            <person name="Bland D.M."/>
            <person name="Martens C.A."/>
            <person name="Virtaneva K."/>
            <person name="Kanakabandi K."/>
            <person name="Long D."/>
            <person name="Rosenke R."/>
            <person name="Saturday G.A."/>
            <person name="Hoyt F.H."/>
            <person name="Bruno D.P."/>
            <person name="Ribeiro J.M.C."/>
            <person name="Hinnebusch J."/>
        </authorList>
    </citation>
    <scope>NUCLEOTIDE SEQUENCE</scope>
</reference>